<comment type="caution">
    <text evidence="1">The sequence shown here is derived from an EMBL/GenBank/DDBJ whole genome shotgun (WGS) entry which is preliminary data.</text>
</comment>
<evidence type="ECO:0000313" key="2">
    <source>
        <dbReference type="Proteomes" id="UP000239549"/>
    </source>
</evidence>
<protein>
    <submittedName>
        <fullName evidence="1">Uncharacterized protein</fullName>
    </submittedName>
</protein>
<reference evidence="2" key="1">
    <citation type="submission" date="2018-02" db="EMBL/GenBank/DDBJ databases">
        <title>Genome sequence of Desulfocucumis palustris strain NAW-5.</title>
        <authorList>
            <person name="Watanabe M."/>
            <person name="Kojima H."/>
            <person name="Fukui M."/>
        </authorList>
    </citation>
    <scope>NUCLEOTIDE SEQUENCE [LARGE SCALE GENOMIC DNA]</scope>
    <source>
        <strain evidence="2">NAW-5</strain>
    </source>
</reference>
<name>A0A2L2XI41_9FIRM</name>
<gene>
    <name evidence="1" type="ORF">DCCM_4476</name>
</gene>
<sequence length="37" mass="4201">MAGQAVRKSIVTINSAASNKYAFFIFLRSSFTKRIYL</sequence>
<organism evidence="1 2">
    <name type="scientific">Desulfocucumis palustris</name>
    <dbReference type="NCBI Taxonomy" id="1898651"/>
    <lineage>
        <taxon>Bacteria</taxon>
        <taxon>Bacillati</taxon>
        <taxon>Bacillota</taxon>
        <taxon>Clostridia</taxon>
        <taxon>Eubacteriales</taxon>
        <taxon>Desulfocucumaceae</taxon>
        <taxon>Desulfocucumis</taxon>
    </lineage>
</organism>
<evidence type="ECO:0000313" key="1">
    <source>
        <dbReference type="EMBL" id="GBF35353.1"/>
    </source>
</evidence>
<dbReference type="EMBL" id="BFAV01000159">
    <property type="protein sequence ID" value="GBF35353.1"/>
    <property type="molecule type" value="Genomic_DNA"/>
</dbReference>
<keyword evidence="2" id="KW-1185">Reference proteome</keyword>
<proteinExistence type="predicted"/>
<dbReference type="AlphaFoldDB" id="A0A2L2XI41"/>
<dbReference type="Proteomes" id="UP000239549">
    <property type="component" value="Unassembled WGS sequence"/>
</dbReference>
<accession>A0A2L2XI41</accession>